<name>A0A9W4WXS9_9GLOM</name>
<gene>
    <name evidence="1" type="ORF">FWILDA_LOCUS16548</name>
</gene>
<dbReference type="EMBL" id="CAMKVN010010802">
    <property type="protein sequence ID" value="CAI2194380.1"/>
    <property type="molecule type" value="Genomic_DNA"/>
</dbReference>
<proteinExistence type="predicted"/>
<organism evidence="1 2">
    <name type="scientific">Funneliformis geosporum</name>
    <dbReference type="NCBI Taxonomy" id="1117311"/>
    <lineage>
        <taxon>Eukaryota</taxon>
        <taxon>Fungi</taxon>
        <taxon>Fungi incertae sedis</taxon>
        <taxon>Mucoromycota</taxon>
        <taxon>Glomeromycotina</taxon>
        <taxon>Glomeromycetes</taxon>
        <taxon>Glomerales</taxon>
        <taxon>Glomeraceae</taxon>
        <taxon>Funneliformis</taxon>
    </lineage>
</organism>
<feature type="non-terminal residue" evidence="1">
    <location>
        <position position="102"/>
    </location>
</feature>
<accession>A0A9W4WXS9</accession>
<feature type="non-terminal residue" evidence="1">
    <location>
        <position position="1"/>
    </location>
</feature>
<dbReference type="Proteomes" id="UP001153678">
    <property type="component" value="Unassembled WGS sequence"/>
</dbReference>
<evidence type="ECO:0000313" key="2">
    <source>
        <dbReference type="Proteomes" id="UP001153678"/>
    </source>
</evidence>
<keyword evidence="2" id="KW-1185">Reference proteome</keyword>
<dbReference type="AlphaFoldDB" id="A0A9W4WXS9"/>
<reference evidence="1" key="1">
    <citation type="submission" date="2022-08" db="EMBL/GenBank/DDBJ databases">
        <authorList>
            <person name="Kallberg Y."/>
            <person name="Tangrot J."/>
            <person name="Rosling A."/>
        </authorList>
    </citation>
    <scope>NUCLEOTIDE SEQUENCE</scope>
    <source>
        <strain evidence="1">Wild A</strain>
    </source>
</reference>
<protein>
    <submittedName>
        <fullName evidence="1">18030_t:CDS:1</fullName>
    </submittedName>
</protein>
<evidence type="ECO:0000313" key="1">
    <source>
        <dbReference type="EMBL" id="CAI2194380.1"/>
    </source>
</evidence>
<sequence length="102" mass="11686">PEETSLPTFKTRLVNILSNTLKSTLKFRIKHISTFSLQVREVGISTASDDLNPTYYYRKVACEKKLPLLSWAVLSNYLYKYKGNASANIYSFQVSVNNYNPI</sequence>
<dbReference type="OrthoDB" id="2393851at2759"/>
<comment type="caution">
    <text evidence="1">The sequence shown here is derived from an EMBL/GenBank/DDBJ whole genome shotgun (WGS) entry which is preliminary data.</text>
</comment>